<dbReference type="EMBL" id="CP045560">
    <property type="protein sequence ID" value="QGA43117.1"/>
    <property type="molecule type" value="Genomic_DNA"/>
</dbReference>
<dbReference type="SUPFAM" id="SSF56349">
    <property type="entry name" value="DNA breaking-rejoining enzymes"/>
    <property type="match status" value="1"/>
</dbReference>
<dbReference type="AlphaFoldDB" id="A0AB37CSG5"/>
<dbReference type="Proteomes" id="UP000325778">
    <property type="component" value="Chromosome"/>
</dbReference>
<evidence type="ECO:0000313" key="1">
    <source>
        <dbReference type="EMBL" id="QGA43117.1"/>
    </source>
</evidence>
<gene>
    <name evidence="1" type="ORF">GD578_04095</name>
</gene>
<accession>A0AB37CSG5</accession>
<dbReference type="InterPro" id="IPR011010">
    <property type="entry name" value="DNA_brk_join_enz"/>
</dbReference>
<dbReference type="GO" id="GO:0003677">
    <property type="term" value="F:DNA binding"/>
    <property type="evidence" value="ECO:0007669"/>
    <property type="project" value="InterPro"/>
</dbReference>
<sequence length="690" mass="78836">MTTIIDFSQSKKIEAQENLSTFILNNKANFIFQENNWDDNIWDITNFLKNKISDSKSRKIYFRSVNDNSISKSKISIAISDSFIDFAKAVFCEIMRINRLSEYKRIIYAIQALEFALLEQKSPVCITEIDVETLHIAESYLRSKYKDPWSIAKKLESIINNIVIKKQLNTIIYKFSTTITYTPPARSDRTQKEHVEGSKSKIPHLEEILALAEIHHSSSHIPDKIVTCFSALAMFAPSRASEILSLPIDCIAKATQGNHEIMGLKWRPLKGGDPLTKFAVNKEYEELATDAVNYLIEIGKPAREAARWYRDNPNKLYLPPQLEHLRNQPITLWEAAQILGKENSIKACDAFGYGFSKLLGRTTEKSRMVKKSPSVGLYNFEELERFIISKLPQTFPIFDGRSQQYWDESLFVFPKHILKPDADSLLYVPETIDINKINKQLGSNPDGNTVFSRNNKKLVGGKAMYVTSHQFRHLLNTLAQTKALPQELIAFWSGRKSVKQNDVYNHLSQEAIIEAFTNLENQVEAIKEVGNLGKKSQAIAKRNTISYNEALKIELGSIHITQYGICRHDYSLTPCPKDKDCGNCGEFSVMKGNEKHRKEASYQVQILEKALIEAKEAEKDGHTGARRWIEVNEPKLERWHKIKGFLEDESIPNNTMFTLADSSDYHQTKVGLAFAVRESEQNSNFKNFQD</sequence>
<reference evidence="1 2" key="1">
    <citation type="journal article" date="2021" name="MSphere">
        <title>Complete Genome Sequencing of Acinetobacter baumannii AC1633 and Acinetobacter nosocomialis AC1530 Unveils a Large Multidrug-Resistant Plasmid Encoding the NDM-1 and OXA-58 Carbapenemases.</title>
        <authorList>
            <person name="Alattraqchi A.G."/>
            <person name="Mohd Rani F."/>
            <person name="A. Rahman N.I."/>
            <person name="Ismail S."/>
            <person name="Cleary D.W."/>
            <person name="Clarke S.C."/>
            <person name="Yeo C.C."/>
        </authorList>
    </citation>
    <scope>NUCLEOTIDE SEQUENCE [LARGE SCALE GENOMIC DNA]</scope>
    <source>
        <strain evidence="1 2">AC1530</strain>
    </source>
</reference>
<name>A0AB37CSG5_ACINO</name>
<evidence type="ECO:0008006" key="3">
    <source>
        <dbReference type="Google" id="ProtNLM"/>
    </source>
</evidence>
<protein>
    <recommendedName>
        <fullName evidence="3">Integrase</fullName>
    </recommendedName>
</protein>
<organism evidence="1 2">
    <name type="scientific">Acinetobacter nosocomialis</name>
    <dbReference type="NCBI Taxonomy" id="106654"/>
    <lineage>
        <taxon>Bacteria</taxon>
        <taxon>Pseudomonadati</taxon>
        <taxon>Pseudomonadota</taxon>
        <taxon>Gammaproteobacteria</taxon>
        <taxon>Moraxellales</taxon>
        <taxon>Moraxellaceae</taxon>
        <taxon>Acinetobacter</taxon>
        <taxon>Acinetobacter calcoaceticus/baumannii complex</taxon>
    </lineage>
</organism>
<dbReference type="RefSeq" id="WP_153518288.1">
    <property type="nucleotide sequence ID" value="NZ_CP045560.1"/>
</dbReference>
<evidence type="ECO:0000313" key="2">
    <source>
        <dbReference type="Proteomes" id="UP000325778"/>
    </source>
</evidence>
<proteinExistence type="predicted"/>